<feature type="region of interest" description="Disordered" evidence="1">
    <location>
        <begin position="1"/>
        <end position="32"/>
    </location>
</feature>
<organism evidence="2 3">
    <name type="scientific">Portunus trituberculatus</name>
    <name type="common">Swimming crab</name>
    <name type="synonym">Neptunus trituberculatus</name>
    <dbReference type="NCBI Taxonomy" id="210409"/>
    <lineage>
        <taxon>Eukaryota</taxon>
        <taxon>Metazoa</taxon>
        <taxon>Ecdysozoa</taxon>
        <taxon>Arthropoda</taxon>
        <taxon>Crustacea</taxon>
        <taxon>Multicrustacea</taxon>
        <taxon>Malacostraca</taxon>
        <taxon>Eumalacostraca</taxon>
        <taxon>Eucarida</taxon>
        <taxon>Decapoda</taxon>
        <taxon>Pleocyemata</taxon>
        <taxon>Brachyura</taxon>
        <taxon>Eubrachyura</taxon>
        <taxon>Portunoidea</taxon>
        <taxon>Portunidae</taxon>
        <taxon>Portuninae</taxon>
        <taxon>Portunus</taxon>
    </lineage>
</organism>
<comment type="caution">
    <text evidence="2">The sequence shown here is derived from an EMBL/GenBank/DDBJ whole genome shotgun (WGS) entry which is preliminary data.</text>
</comment>
<protein>
    <submittedName>
        <fullName evidence="2">Uncharacterized protein</fullName>
    </submittedName>
</protein>
<evidence type="ECO:0000313" key="3">
    <source>
        <dbReference type="Proteomes" id="UP000324222"/>
    </source>
</evidence>
<gene>
    <name evidence="2" type="ORF">E2C01_067780</name>
</gene>
<accession>A0A5B7HKQ7</accession>
<name>A0A5B7HKQ7_PORTR</name>
<reference evidence="2 3" key="1">
    <citation type="submission" date="2019-05" db="EMBL/GenBank/DDBJ databases">
        <title>Another draft genome of Portunus trituberculatus and its Hox gene families provides insights of decapod evolution.</title>
        <authorList>
            <person name="Jeong J.-H."/>
            <person name="Song I."/>
            <person name="Kim S."/>
            <person name="Choi T."/>
            <person name="Kim D."/>
            <person name="Ryu S."/>
            <person name="Kim W."/>
        </authorList>
    </citation>
    <scope>NUCLEOTIDE SEQUENCE [LARGE SCALE GENOMIC DNA]</scope>
    <source>
        <tissue evidence="2">Muscle</tissue>
    </source>
</reference>
<feature type="compositionally biased region" description="Low complexity" evidence="1">
    <location>
        <begin position="1"/>
        <end position="12"/>
    </location>
</feature>
<proteinExistence type="predicted"/>
<sequence length="72" mass="8345">MRRSRSGGPRSNRGARPRGHPDPRLTLDSGWGMSTLRRDAGEYKLQGRNLYFLSEKSEVKKMCKTSNRKHKR</sequence>
<evidence type="ECO:0000313" key="2">
    <source>
        <dbReference type="EMBL" id="MPC73451.1"/>
    </source>
</evidence>
<dbReference type="EMBL" id="VSRR010036834">
    <property type="protein sequence ID" value="MPC73451.1"/>
    <property type="molecule type" value="Genomic_DNA"/>
</dbReference>
<evidence type="ECO:0000256" key="1">
    <source>
        <dbReference type="SAM" id="MobiDB-lite"/>
    </source>
</evidence>
<keyword evidence="3" id="KW-1185">Reference proteome</keyword>
<dbReference type="Proteomes" id="UP000324222">
    <property type="component" value="Unassembled WGS sequence"/>
</dbReference>
<dbReference type="AlphaFoldDB" id="A0A5B7HKQ7"/>